<dbReference type="GO" id="GO:0016491">
    <property type="term" value="F:oxidoreductase activity"/>
    <property type="evidence" value="ECO:0007669"/>
    <property type="project" value="InterPro"/>
</dbReference>
<evidence type="ECO:0000313" key="3">
    <source>
        <dbReference type="EMBL" id="AJK48696.1"/>
    </source>
</evidence>
<comment type="similarity">
    <text evidence="1">Belongs to the SIP oxidoreductase family.</text>
</comment>
<evidence type="ECO:0000259" key="2">
    <source>
        <dbReference type="PROSITE" id="PS51384"/>
    </source>
</evidence>
<proteinExistence type="inferred from homology"/>
<accession>A0A0B6S8W0</accession>
<reference evidence="4" key="1">
    <citation type="submission" date="2011-03" db="EMBL/GenBank/DDBJ databases">
        <authorList>
            <person name="Voget S."/>
            <person name="Streit W.R."/>
            <person name="Jaeger K.E."/>
            <person name="Daniel R."/>
        </authorList>
    </citation>
    <scope>NUCLEOTIDE SEQUENCE [LARGE SCALE GENOMIC DNA]</scope>
    <source>
        <strain evidence="4">PG1</strain>
    </source>
</reference>
<organism evidence="3 4">
    <name type="scientific">Burkholderia plantarii</name>
    <dbReference type="NCBI Taxonomy" id="41899"/>
    <lineage>
        <taxon>Bacteria</taxon>
        <taxon>Pseudomonadati</taxon>
        <taxon>Pseudomonadota</taxon>
        <taxon>Betaproteobacteria</taxon>
        <taxon>Burkholderiales</taxon>
        <taxon>Burkholderiaceae</taxon>
        <taxon>Burkholderia</taxon>
    </lineage>
</organism>
<sequence>MTTFSRPRGHATGPTIERVRHDDRVRMLRVARVERLTPHMSRVSFVGEALVGFHSLAPDDRVKLSFPGVGAAGAEARRDYTVRRHDAAAGTLVIDFALHDAGPASDWARTARPGDTLAVGGPKGSAVIADSVRRWLLIGDETALPAIGRRIEEAGAGTRITSLVCVAGAAERQQFETAASLDARWVHRPLSQAHLPDALLAAARQLEIGLDTFLWVAAEASVARALRRHFVDERAHPTGWFKFSGYWVAGEANAHRRLD</sequence>
<dbReference type="InterPro" id="IPR007037">
    <property type="entry name" value="SIP_rossman_dom"/>
</dbReference>
<dbReference type="RefSeq" id="WP_042627289.1">
    <property type="nucleotide sequence ID" value="NZ_CP002581.1"/>
</dbReference>
<dbReference type="AlphaFoldDB" id="A0A0B6S8W0"/>
<name>A0A0B6S8W0_BURPL</name>
<protein>
    <submittedName>
        <fullName evidence="3">Putative siderophore interacting protein</fullName>
    </submittedName>
</protein>
<dbReference type="PANTHER" id="PTHR30157">
    <property type="entry name" value="FERRIC REDUCTASE, NADPH-DEPENDENT"/>
    <property type="match status" value="1"/>
</dbReference>
<dbReference type="InterPro" id="IPR017938">
    <property type="entry name" value="Riboflavin_synthase-like_b-brl"/>
</dbReference>
<evidence type="ECO:0000256" key="1">
    <source>
        <dbReference type="ARBA" id="ARBA00035644"/>
    </source>
</evidence>
<dbReference type="Gene3D" id="2.40.30.10">
    <property type="entry name" value="Translation factors"/>
    <property type="match status" value="1"/>
</dbReference>
<evidence type="ECO:0000313" key="4">
    <source>
        <dbReference type="Proteomes" id="UP000031838"/>
    </source>
</evidence>
<dbReference type="HOGENOM" id="CLU_040923_4_0_4"/>
<dbReference type="InterPro" id="IPR013113">
    <property type="entry name" value="SIP_FAD-bd"/>
</dbReference>
<feature type="domain" description="FAD-binding FR-type" evidence="2">
    <location>
        <begin position="23"/>
        <end position="129"/>
    </location>
</feature>
<dbReference type="CDD" id="cd06193">
    <property type="entry name" value="siderophore_interacting"/>
    <property type="match status" value="1"/>
</dbReference>
<dbReference type="InterPro" id="IPR039261">
    <property type="entry name" value="FNR_nucleotide-bd"/>
</dbReference>
<dbReference type="KEGG" id="bgp:BGL_2c06120"/>
<dbReference type="InterPro" id="IPR017927">
    <property type="entry name" value="FAD-bd_FR_type"/>
</dbReference>
<reference evidence="3 4" key="2">
    <citation type="journal article" date="2016" name="Appl. Microbiol. Biotechnol.">
        <title>Mutations improving production and secretion of extracellular lipase by Burkholderia glumae PG1.</title>
        <authorList>
            <person name="Knapp A."/>
            <person name="Voget S."/>
            <person name="Gao R."/>
            <person name="Zaburannyi N."/>
            <person name="Krysciak D."/>
            <person name="Breuer M."/>
            <person name="Hauer B."/>
            <person name="Streit W.R."/>
            <person name="Muller R."/>
            <person name="Daniel R."/>
            <person name="Jaeger K.E."/>
        </authorList>
    </citation>
    <scope>NUCLEOTIDE SEQUENCE [LARGE SCALE GENOMIC DNA]</scope>
    <source>
        <strain evidence="3 4">PG1</strain>
    </source>
</reference>
<dbReference type="SUPFAM" id="SSF63380">
    <property type="entry name" value="Riboflavin synthase domain-like"/>
    <property type="match status" value="1"/>
</dbReference>
<dbReference type="PANTHER" id="PTHR30157:SF0">
    <property type="entry name" value="NADPH-DEPENDENT FERRIC-CHELATE REDUCTASE"/>
    <property type="match status" value="1"/>
</dbReference>
<dbReference type="InterPro" id="IPR039374">
    <property type="entry name" value="SIP_fam"/>
</dbReference>
<gene>
    <name evidence="3" type="ORF">BGL_2c06120</name>
</gene>
<keyword evidence="4" id="KW-1185">Reference proteome</keyword>
<dbReference type="Pfam" id="PF08021">
    <property type="entry name" value="FAD_binding_9"/>
    <property type="match status" value="2"/>
</dbReference>
<dbReference type="PROSITE" id="PS51384">
    <property type="entry name" value="FAD_FR"/>
    <property type="match status" value="1"/>
</dbReference>
<dbReference type="Gene3D" id="3.40.50.80">
    <property type="entry name" value="Nucleotide-binding domain of ferredoxin-NADP reductase (FNR) module"/>
    <property type="match status" value="1"/>
</dbReference>
<dbReference type="EMBL" id="CP002581">
    <property type="protein sequence ID" value="AJK48696.1"/>
    <property type="molecule type" value="Genomic_DNA"/>
</dbReference>
<dbReference type="Pfam" id="PF04954">
    <property type="entry name" value="SIP"/>
    <property type="match status" value="1"/>
</dbReference>
<dbReference type="Proteomes" id="UP000031838">
    <property type="component" value="Chromosome 2"/>
</dbReference>